<dbReference type="EMBL" id="BAABGT010000034">
    <property type="protein sequence ID" value="GAA4547177.1"/>
    <property type="molecule type" value="Genomic_DNA"/>
</dbReference>
<evidence type="ECO:0008006" key="3">
    <source>
        <dbReference type="Google" id="ProtNLM"/>
    </source>
</evidence>
<protein>
    <recommendedName>
        <fullName evidence="3">TetR family transcriptional regulator</fullName>
    </recommendedName>
</protein>
<dbReference type="Proteomes" id="UP001501598">
    <property type="component" value="Unassembled WGS sequence"/>
</dbReference>
<keyword evidence="2" id="KW-1185">Reference proteome</keyword>
<comment type="caution">
    <text evidence="1">The sequence shown here is derived from an EMBL/GenBank/DDBJ whole genome shotgun (WGS) entry which is preliminary data.</text>
</comment>
<evidence type="ECO:0000313" key="1">
    <source>
        <dbReference type="EMBL" id="GAA4547177.1"/>
    </source>
</evidence>
<gene>
    <name evidence="1" type="ORF">GCM10023175_30950</name>
</gene>
<reference evidence="2" key="1">
    <citation type="journal article" date="2019" name="Int. J. Syst. Evol. Microbiol.">
        <title>The Global Catalogue of Microorganisms (GCM) 10K type strain sequencing project: providing services to taxonomists for standard genome sequencing and annotation.</title>
        <authorList>
            <consortium name="The Broad Institute Genomics Platform"/>
            <consortium name="The Broad Institute Genome Sequencing Center for Infectious Disease"/>
            <person name="Wu L."/>
            <person name="Ma J."/>
        </authorList>
    </citation>
    <scope>NUCLEOTIDE SEQUENCE [LARGE SCALE GENOMIC DNA]</scope>
    <source>
        <strain evidence="2">JCM 17906</strain>
    </source>
</reference>
<evidence type="ECO:0000313" key="2">
    <source>
        <dbReference type="Proteomes" id="UP001501598"/>
    </source>
</evidence>
<name>A0ABP8RTD1_9PSEU</name>
<sequence length="83" mass="9351">MAGARRDLETPLTDPPWWRLMMSTISEPVAAQPEALPTEVWRRRLTRMLAVEIRAAIRTETITPAQADQLLARLVLVIDQGTS</sequence>
<organism evidence="1 2">
    <name type="scientific">Pseudonocardia xishanensis</name>
    <dbReference type="NCBI Taxonomy" id="630995"/>
    <lineage>
        <taxon>Bacteria</taxon>
        <taxon>Bacillati</taxon>
        <taxon>Actinomycetota</taxon>
        <taxon>Actinomycetes</taxon>
        <taxon>Pseudonocardiales</taxon>
        <taxon>Pseudonocardiaceae</taxon>
        <taxon>Pseudonocardia</taxon>
    </lineage>
</organism>
<proteinExistence type="predicted"/>
<dbReference type="RefSeq" id="WP_345418027.1">
    <property type="nucleotide sequence ID" value="NZ_BAABGT010000034.1"/>
</dbReference>
<accession>A0ABP8RTD1</accession>